<keyword evidence="2" id="KW-0812">Transmembrane</keyword>
<gene>
    <name evidence="4" type="ORF">TM35_000054690</name>
</gene>
<name>A0A1X0P5E6_9TRYP</name>
<keyword evidence="5" id="KW-1185">Reference proteome</keyword>
<dbReference type="AlphaFoldDB" id="A0A1X0P5E6"/>
<comment type="caution">
    <text evidence="4">The sequence shown here is derived from an EMBL/GenBank/DDBJ whole genome shotgun (WGS) entry which is preliminary data.</text>
</comment>
<dbReference type="Proteomes" id="UP000192257">
    <property type="component" value="Unassembled WGS sequence"/>
</dbReference>
<dbReference type="RefSeq" id="XP_028885939.1">
    <property type="nucleotide sequence ID" value="XM_029023124.1"/>
</dbReference>
<evidence type="ECO:0000313" key="5">
    <source>
        <dbReference type="Proteomes" id="UP000192257"/>
    </source>
</evidence>
<accession>A0A1X0P5E6</accession>
<sequence>MTAMFVQLRRVVYVLLLLHVFAGRVQAATGQPTLTCTRERENDLKFAEKRMKESWESPGTPLVGGKACLEVWEREVKACNDNHAAMEIALNATTEVVESVKKFRGGKGDKNQESCRQTNVQEYLRKFDQMKKNYDAAVPKAKELAENAVEAGRKCFTYTGNLAEPARQLREALAWYKEMVLNDEEYRGCGLESRGDILEDYTGKSREMDEVLKNLTVMKGYTQVCGLASKRDVGDPLRKKYDEFLLLCPQDLVSKQKPVFESQKKEEIVSDKGPKSRREGEEYLVKQKALKKFEEKFKPLEDKYTEERKQDEERRKAEAEARKLKRAQEKQAAIERARREQEEMAAQEEAKRLAEKKKEEETKRLAEKKKEEEKRRAEERKKEEESKRIAEEQAKKAKMKKDGSNGPALVHSPLLLIVLLCVLGCTLVC</sequence>
<organism evidence="4 5">
    <name type="scientific">Trypanosoma theileri</name>
    <dbReference type="NCBI Taxonomy" id="67003"/>
    <lineage>
        <taxon>Eukaryota</taxon>
        <taxon>Discoba</taxon>
        <taxon>Euglenozoa</taxon>
        <taxon>Kinetoplastea</taxon>
        <taxon>Metakinetoplastina</taxon>
        <taxon>Trypanosomatida</taxon>
        <taxon>Trypanosomatidae</taxon>
        <taxon>Trypanosoma</taxon>
    </lineage>
</organism>
<evidence type="ECO:0000256" key="3">
    <source>
        <dbReference type="SAM" id="SignalP"/>
    </source>
</evidence>
<feature type="compositionally biased region" description="Basic and acidic residues" evidence="1">
    <location>
        <begin position="301"/>
        <end position="403"/>
    </location>
</feature>
<reference evidence="4 5" key="1">
    <citation type="submission" date="2017-03" db="EMBL/GenBank/DDBJ databases">
        <title>An alternative strategy for trypanosome survival in the mammalian bloodstream revealed through genome and transcriptome analysis of the ubiquitous bovine parasite Trypanosoma (Megatrypanum) theileri.</title>
        <authorList>
            <person name="Kelly S."/>
            <person name="Ivens A."/>
            <person name="Mott A."/>
            <person name="O'Neill E."/>
            <person name="Emms D."/>
            <person name="Macleod O."/>
            <person name="Voorheis P."/>
            <person name="Matthews J."/>
            <person name="Matthews K."/>
            <person name="Carrington M."/>
        </authorList>
    </citation>
    <scope>NUCLEOTIDE SEQUENCE [LARGE SCALE GENOMIC DNA]</scope>
    <source>
        <strain evidence="4">Edinburgh</strain>
    </source>
</reference>
<protein>
    <submittedName>
        <fullName evidence="4">Uncharacterized protein</fullName>
    </submittedName>
</protein>
<evidence type="ECO:0000313" key="4">
    <source>
        <dbReference type="EMBL" id="ORC91873.1"/>
    </source>
</evidence>
<keyword evidence="2" id="KW-1133">Transmembrane helix</keyword>
<keyword evidence="2" id="KW-0472">Membrane</keyword>
<evidence type="ECO:0000256" key="1">
    <source>
        <dbReference type="SAM" id="MobiDB-lite"/>
    </source>
</evidence>
<feature type="region of interest" description="Disordered" evidence="1">
    <location>
        <begin position="301"/>
        <end position="408"/>
    </location>
</feature>
<feature type="chain" id="PRO_5012484776" evidence="3">
    <location>
        <begin position="28"/>
        <end position="429"/>
    </location>
</feature>
<proteinExistence type="predicted"/>
<evidence type="ECO:0000256" key="2">
    <source>
        <dbReference type="SAM" id="Phobius"/>
    </source>
</evidence>
<keyword evidence="3" id="KW-0732">Signal</keyword>
<dbReference type="VEuPathDB" id="TriTrypDB:TM35_000054690"/>
<dbReference type="EMBL" id="NBCO01000005">
    <property type="protein sequence ID" value="ORC91873.1"/>
    <property type="molecule type" value="Genomic_DNA"/>
</dbReference>
<feature type="transmembrane region" description="Helical" evidence="2">
    <location>
        <begin position="408"/>
        <end position="428"/>
    </location>
</feature>
<dbReference type="GeneID" id="39982904"/>
<feature type="signal peptide" evidence="3">
    <location>
        <begin position="1"/>
        <end position="27"/>
    </location>
</feature>